<keyword evidence="8" id="KW-1185">Reference proteome</keyword>
<dbReference type="Gene3D" id="3.40.720.10">
    <property type="entry name" value="Alkaline Phosphatase, subunit A"/>
    <property type="match status" value="1"/>
</dbReference>
<dbReference type="GO" id="GO:0046872">
    <property type="term" value="F:metal ion binding"/>
    <property type="evidence" value="ECO:0007669"/>
    <property type="project" value="UniProtKB-KW"/>
</dbReference>
<dbReference type="InterPro" id="IPR017850">
    <property type="entry name" value="Alkaline_phosphatase_core_sf"/>
</dbReference>
<comment type="similarity">
    <text evidence="1">Belongs to the sulfatase family.</text>
</comment>
<dbReference type="KEGG" id="snep:Enr13x_26420"/>
<protein>
    <submittedName>
        <fullName evidence="7">Arylsulfatase</fullName>
        <ecNumber evidence="7">3.1.6.1</ecNumber>
    </submittedName>
</protein>
<evidence type="ECO:0000256" key="3">
    <source>
        <dbReference type="ARBA" id="ARBA00022801"/>
    </source>
</evidence>
<dbReference type="PROSITE" id="PS00149">
    <property type="entry name" value="SULFATASE_2"/>
    <property type="match status" value="1"/>
</dbReference>
<feature type="domain" description="Sulfatase N-terminal" evidence="6">
    <location>
        <begin position="34"/>
        <end position="419"/>
    </location>
</feature>
<dbReference type="GO" id="GO:0004065">
    <property type="term" value="F:arylsulfatase activity"/>
    <property type="evidence" value="ECO:0007669"/>
    <property type="project" value="UniProtKB-EC"/>
</dbReference>
<proteinExistence type="inferred from homology"/>
<feature type="region of interest" description="Disordered" evidence="5">
    <location>
        <begin position="184"/>
        <end position="217"/>
    </location>
</feature>
<organism evidence="7 8">
    <name type="scientific">Stieleria neptunia</name>
    <dbReference type="NCBI Taxonomy" id="2527979"/>
    <lineage>
        <taxon>Bacteria</taxon>
        <taxon>Pseudomonadati</taxon>
        <taxon>Planctomycetota</taxon>
        <taxon>Planctomycetia</taxon>
        <taxon>Pirellulales</taxon>
        <taxon>Pirellulaceae</taxon>
        <taxon>Stieleria</taxon>
    </lineage>
</organism>
<dbReference type="PANTHER" id="PTHR42693">
    <property type="entry name" value="ARYLSULFATASE FAMILY MEMBER"/>
    <property type="match status" value="1"/>
</dbReference>
<dbReference type="InterPro" id="IPR000917">
    <property type="entry name" value="Sulfatase_N"/>
</dbReference>
<name>A0A518HPL8_9BACT</name>
<dbReference type="Pfam" id="PF00884">
    <property type="entry name" value="Sulfatase"/>
    <property type="match status" value="1"/>
</dbReference>
<gene>
    <name evidence="7" type="primary">atsA_38</name>
    <name evidence="7" type="ORF">Enr13x_26420</name>
</gene>
<evidence type="ECO:0000313" key="7">
    <source>
        <dbReference type="EMBL" id="QDV42792.1"/>
    </source>
</evidence>
<dbReference type="EMBL" id="CP037423">
    <property type="protein sequence ID" value="QDV42792.1"/>
    <property type="molecule type" value="Genomic_DNA"/>
</dbReference>
<sequence>MKVTPLIVVLIVGLSLQQAWRPGGLRGEEATVRPNIVLMMADDMGMGDTSAYQDFTGNGDAVQVHTPQMERLAKMGVRMTDAHTPSSRCSPTRYGLMTGRYPWRNRLKYWVLFGSQGDPMIEADRPTIASMLRDQGYSTGMVGKWHVGLRYRRSDGSPAAGWSDADLRQPLFTTPLDHGFDFARFTSRSHGTSGPDAGRKNAKKRNGPKQSVGPGHIHGRTAIAATANGKQLATDGPDAYVLSALGSRHSDHAIEFLERHTQSGRSSSKPFFLYYPSNSNHGPYTPDQAIDGKPVAGAARTKSGDPMDARHDFIYENDVALGRLLDWLETTDDPRHAGRKLIETTLVIFTSDNGAEKNSDIATGPFRSHKGSIYEGGHRVPFLAAWAAGGIGDGDATTPGRTYHEPIGLQDLYATVAEIVAADLPDLARGEKGAEDSFSVLAALRGESIADRPPLLFNDHKEAKGDPAAVALRLDSPTIDGTTYDGQWKLFFDARLLRAGVANPYELYNLAVDQWETNDRIDDPTLEPLVHFMTDQALLHRTAGGHRVAQFATTERLTIEWQAGGDIANQVDGKSVAETVIDFGDTPLTMVMAAVGGDQAVAGDRAAAGPAFRVGAAGLGIRGGRPGKVDRHEAIEITFDRDVIVESAAIVAGQDGVCGGSYRVGEGAPLAIYCIDADLDAKDQSGLLSDIGVLKAGATLRLDSSPHYGVEAPGSWTLQNLTIRLIQP</sequence>
<evidence type="ECO:0000256" key="2">
    <source>
        <dbReference type="ARBA" id="ARBA00022723"/>
    </source>
</evidence>
<dbReference type="SUPFAM" id="SSF53649">
    <property type="entry name" value="Alkaline phosphatase-like"/>
    <property type="match status" value="1"/>
</dbReference>
<accession>A0A518HPL8</accession>
<dbReference type="PANTHER" id="PTHR42693:SF53">
    <property type="entry name" value="ENDO-4-O-SULFATASE"/>
    <property type="match status" value="1"/>
</dbReference>
<reference evidence="7 8" key="1">
    <citation type="submission" date="2019-03" db="EMBL/GenBank/DDBJ databases">
        <title>Deep-cultivation of Planctomycetes and their phenomic and genomic characterization uncovers novel biology.</title>
        <authorList>
            <person name="Wiegand S."/>
            <person name="Jogler M."/>
            <person name="Boedeker C."/>
            <person name="Pinto D."/>
            <person name="Vollmers J."/>
            <person name="Rivas-Marin E."/>
            <person name="Kohn T."/>
            <person name="Peeters S.H."/>
            <person name="Heuer A."/>
            <person name="Rast P."/>
            <person name="Oberbeckmann S."/>
            <person name="Bunk B."/>
            <person name="Jeske O."/>
            <person name="Meyerdierks A."/>
            <person name="Storesund J.E."/>
            <person name="Kallscheuer N."/>
            <person name="Luecker S."/>
            <person name="Lage O.M."/>
            <person name="Pohl T."/>
            <person name="Merkel B.J."/>
            <person name="Hornburger P."/>
            <person name="Mueller R.-W."/>
            <person name="Bruemmer F."/>
            <person name="Labrenz M."/>
            <person name="Spormann A.M."/>
            <person name="Op den Camp H."/>
            <person name="Overmann J."/>
            <person name="Amann R."/>
            <person name="Jetten M.S.M."/>
            <person name="Mascher T."/>
            <person name="Medema M.H."/>
            <person name="Devos D.P."/>
            <person name="Kaster A.-K."/>
            <person name="Ovreas L."/>
            <person name="Rohde M."/>
            <person name="Galperin M.Y."/>
            <person name="Jogler C."/>
        </authorList>
    </citation>
    <scope>NUCLEOTIDE SEQUENCE [LARGE SCALE GENOMIC DNA]</scope>
    <source>
        <strain evidence="7 8">Enr13</strain>
    </source>
</reference>
<dbReference type="CDD" id="cd16143">
    <property type="entry name" value="ARS_like"/>
    <property type="match status" value="1"/>
</dbReference>
<dbReference type="InterPro" id="IPR050738">
    <property type="entry name" value="Sulfatase"/>
</dbReference>
<dbReference type="OrthoDB" id="9783154at2"/>
<evidence type="ECO:0000313" key="8">
    <source>
        <dbReference type="Proteomes" id="UP000319004"/>
    </source>
</evidence>
<keyword evidence="2" id="KW-0479">Metal-binding</keyword>
<keyword evidence="3 7" id="KW-0378">Hydrolase</keyword>
<dbReference type="EC" id="3.1.6.1" evidence="7"/>
<evidence type="ECO:0000256" key="5">
    <source>
        <dbReference type="SAM" id="MobiDB-lite"/>
    </source>
</evidence>
<dbReference type="InterPro" id="IPR024607">
    <property type="entry name" value="Sulfatase_CS"/>
</dbReference>
<evidence type="ECO:0000259" key="6">
    <source>
        <dbReference type="Pfam" id="PF00884"/>
    </source>
</evidence>
<dbReference type="RefSeq" id="WP_145386463.1">
    <property type="nucleotide sequence ID" value="NZ_CP037423.1"/>
</dbReference>
<dbReference type="Proteomes" id="UP000319004">
    <property type="component" value="Chromosome"/>
</dbReference>
<keyword evidence="4" id="KW-0106">Calcium</keyword>
<dbReference type="AlphaFoldDB" id="A0A518HPL8"/>
<evidence type="ECO:0000256" key="1">
    <source>
        <dbReference type="ARBA" id="ARBA00008779"/>
    </source>
</evidence>
<evidence type="ECO:0000256" key="4">
    <source>
        <dbReference type="ARBA" id="ARBA00022837"/>
    </source>
</evidence>